<evidence type="ECO:0008006" key="3">
    <source>
        <dbReference type="Google" id="ProtNLM"/>
    </source>
</evidence>
<evidence type="ECO:0000313" key="2">
    <source>
        <dbReference type="Proteomes" id="UP001303211"/>
    </source>
</evidence>
<sequence>MLSARRLAQGDPGLLAAIERSQRLLHRRALVAGAASALPVPGLDWAVDAALLSRLIPAINHHFGLTPQQIDRLDPRERDKLQKAIAQVGALLVGKFITQDLLLRSARLIGVRLTTVQVARFVPLVGQAASAAIGYGAIRFLGQQHIQDCVRVVRQAGLALPPPTD</sequence>
<gene>
    <name evidence="1" type="ORF">P4826_11965</name>
</gene>
<proteinExistence type="predicted"/>
<accession>A0ABZ0J1V9</accession>
<dbReference type="RefSeq" id="WP_317700618.1">
    <property type="nucleotide sequence ID" value="NZ_CP136921.1"/>
</dbReference>
<evidence type="ECO:0000313" key="1">
    <source>
        <dbReference type="EMBL" id="WOO31132.1"/>
    </source>
</evidence>
<organism evidence="1 2">
    <name type="scientific">Diaphorobacter limosus</name>
    <dbReference type="NCBI Taxonomy" id="3036128"/>
    <lineage>
        <taxon>Bacteria</taxon>
        <taxon>Pseudomonadati</taxon>
        <taxon>Pseudomonadota</taxon>
        <taxon>Betaproteobacteria</taxon>
        <taxon>Burkholderiales</taxon>
        <taxon>Comamonadaceae</taxon>
        <taxon>Diaphorobacter</taxon>
    </lineage>
</organism>
<name>A0ABZ0J1V9_9BURK</name>
<reference evidence="1 2" key="1">
    <citation type="submission" date="2023-03" db="EMBL/GenBank/DDBJ databases">
        <title>Diaphorobacter basophil sp. nov., isolated from a sewage-treatment plant.</title>
        <authorList>
            <person name="Yang K."/>
        </authorList>
    </citation>
    <scope>NUCLEOTIDE SEQUENCE [LARGE SCALE GENOMIC DNA]</scope>
    <source>
        <strain evidence="1 2">Y-1</strain>
    </source>
</reference>
<dbReference type="EMBL" id="CP136921">
    <property type="protein sequence ID" value="WOO31132.1"/>
    <property type="molecule type" value="Genomic_DNA"/>
</dbReference>
<dbReference type="Proteomes" id="UP001303211">
    <property type="component" value="Chromosome"/>
</dbReference>
<protein>
    <recommendedName>
        <fullName evidence="3">DUF697 domain-containing protein</fullName>
    </recommendedName>
</protein>
<keyword evidence="2" id="KW-1185">Reference proteome</keyword>